<evidence type="ECO:0000256" key="2">
    <source>
        <dbReference type="ARBA" id="ARBA00023002"/>
    </source>
</evidence>
<protein>
    <submittedName>
        <fullName evidence="5">FAD-binding domain-containing protein</fullName>
    </submittedName>
</protein>
<dbReference type="GO" id="GO:0071949">
    <property type="term" value="F:FAD binding"/>
    <property type="evidence" value="ECO:0007669"/>
    <property type="project" value="InterPro"/>
</dbReference>
<feature type="domain" description="FAD-binding PCMH-type" evidence="4">
    <location>
        <begin position="118"/>
        <end position="315"/>
    </location>
</feature>
<dbReference type="InterPro" id="IPR012951">
    <property type="entry name" value="BBE"/>
</dbReference>
<dbReference type="InterPro" id="IPR016166">
    <property type="entry name" value="FAD-bd_PCMH"/>
</dbReference>
<comment type="similarity">
    <text evidence="1">Belongs to the oxygen-dependent FAD-linked oxidoreductase family.</text>
</comment>
<gene>
    <name evidence="5" type="ORF">B0H17DRAFT_1157628</name>
</gene>
<keyword evidence="6" id="KW-1185">Reference proteome</keyword>
<evidence type="ECO:0000259" key="4">
    <source>
        <dbReference type="PROSITE" id="PS51387"/>
    </source>
</evidence>
<dbReference type="Pfam" id="PF08031">
    <property type="entry name" value="BBE"/>
    <property type="match status" value="1"/>
</dbReference>
<dbReference type="InterPro" id="IPR036318">
    <property type="entry name" value="FAD-bd_PCMH-like_sf"/>
</dbReference>
<organism evidence="5 6">
    <name type="scientific">Mycena rosella</name>
    <name type="common">Pink bonnet</name>
    <name type="synonym">Agaricus rosellus</name>
    <dbReference type="NCBI Taxonomy" id="1033263"/>
    <lineage>
        <taxon>Eukaryota</taxon>
        <taxon>Fungi</taxon>
        <taxon>Dikarya</taxon>
        <taxon>Basidiomycota</taxon>
        <taxon>Agaricomycotina</taxon>
        <taxon>Agaricomycetes</taxon>
        <taxon>Agaricomycetidae</taxon>
        <taxon>Agaricales</taxon>
        <taxon>Marasmiineae</taxon>
        <taxon>Mycenaceae</taxon>
        <taxon>Mycena</taxon>
    </lineage>
</organism>
<dbReference type="PROSITE" id="PS51387">
    <property type="entry name" value="FAD_PCMH"/>
    <property type="match status" value="1"/>
</dbReference>
<dbReference type="PANTHER" id="PTHR13878:SF91">
    <property type="entry name" value="FAD BINDING DOMAIN PROTEIN (AFU_ORTHOLOGUE AFUA_6G12070)-RELATED"/>
    <property type="match status" value="1"/>
</dbReference>
<dbReference type="InterPro" id="IPR050432">
    <property type="entry name" value="FAD-linked_Oxidoreductases_BP"/>
</dbReference>
<evidence type="ECO:0000256" key="3">
    <source>
        <dbReference type="SAM" id="SignalP"/>
    </source>
</evidence>
<sequence>MLPPTVSKLLALILIAQSSLALPSAQEWQEFSDSLSGRLHKALPLSAPCFPVVNGEKSTINPEECSVIQSNYTVADFRSVRAPAYMFTQWETCQRTEEKCLLDPTDPSNPLAYTVPCQQGYVSEYYVAVSGPGDVQKSFLFSAKTGIHLSIKSSGHDYKGRSGSKGSLNLWVNQYRPAKYDLLYIPNFIPEGGERPYAHAITMGAGVPFEDLYKFADENNLTAVGGYASTISPNQHLAFVDVRPSIFIQGGGHSILSPVFGLGVDRVLQFKIVTPDGIYRVANSFQNSDLFWALRGGGGSTFGVVLESTFLVEPRMTLQVASMSFTRTSTNYQPFLRLLVDESYKWGTEGWGGHMGPTNLINVNPLLTLEEATESLKNVSEYVTAQNGSVVIEELPSWEVFFTKYVTTAEASVGVENTLMGRLISTDLFTSKSGKTTLTKTMIQMIQQYAINPYIVVGTPFLFNGTANATSVTPAWRKALWQLGGHTGWQFNATVSQIRTQYEIASNIAQLMRDITPGSGAYLNEADLYETNHEGMHMDWESFWGPNYPALLAIKKKYDPHSLLDCWQCVGWKGAQDVRYDCYLP</sequence>
<dbReference type="Proteomes" id="UP001221757">
    <property type="component" value="Unassembled WGS sequence"/>
</dbReference>
<accession>A0AAD7GR29</accession>
<dbReference type="InterPro" id="IPR016169">
    <property type="entry name" value="FAD-bd_PCMH_sub2"/>
</dbReference>
<comment type="caution">
    <text evidence="5">The sequence shown here is derived from an EMBL/GenBank/DDBJ whole genome shotgun (WGS) entry which is preliminary data.</text>
</comment>
<keyword evidence="2" id="KW-0560">Oxidoreductase</keyword>
<evidence type="ECO:0000256" key="1">
    <source>
        <dbReference type="ARBA" id="ARBA00005466"/>
    </source>
</evidence>
<feature type="chain" id="PRO_5041912509" evidence="3">
    <location>
        <begin position="22"/>
        <end position="585"/>
    </location>
</feature>
<feature type="signal peptide" evidence="3">
    <location>
        <begin position="1"/>
        <end position="21"/>
    </location>
</feature>
<reference evidence="5" key="1">
    <citation type="submission" date="2023-03" db="EMBL/GenBank/DDBJ databases">
        <title>Massive genome expansion in bonnet fungi (Mycena s.s.) driven by repeated elements and novel gene families across ecological guilds.</title>
        <authorList>
            <consortium name="Lawrence Berkeley National Laboratory"/>
            <person name="Harder C.B."/>
            <person name="Miyauchi S."/>
            <person name="Viragh M."/>
            <person name="Kuo A."/>
            <person name="Thoen E."/>
            <person name="Andreopoulos B."/>
            <person name="Lu D."/>
            <person name="Skrede I."/>
            <person name="Drula E."/>
            <person name="Henrissat B."/>
            <person name="Morin E."/>
            <person name="Kohler A."/>
            <person name="Barry K."/>
            <person name="LaButti K."/>
            <person name="Morin E."/>
            <person name="Salamov A."/>
            <person name="Lipzen A."/>
            <person name="Mereny Z."/>
            <person name="Hegedus B."/>
            <person name="Baldrian P."/>
            <person name="Stursova M."/>
            <person name="Weitz H."/>
            <person name="Taylor A."/>
            <person name="Grigoriev I.V."/>
            <person name="Nagy L.G."/>
            <person name="Martin F."/>
            <person name="Kauserud H."/>
        </authorList>
    </citation>
    <scope>NUCLEOTIDE SEQUENCE</scope>
    <source>
        <strain evidence="5">CBHHK067</strain>
    </source>
</reference>
<dbReference type="Gene3D" id="3.30.465.10">
    <property type="match status" value="2"/>
</dbReference>
<dbReference type="EMBL" id="JARKIE010000016">
    <property type="protein sequence ID" value="KAJ7701763.1"/>
    <property type="molecule type" value="Genomic_DNA"/>
</dbReference>
<evidence type="ECO:0000313" key="5">
    <source>
        <dbReference type="EMBL" id="KAJ7701763.1"/>
    </source>
</evidence>
<dbReference type="PANTHER" id="PTHR13878">
    <property type="entry name" value="GULONOLACTONE OXIDASE"/>
    <property type="match status" value="1"/>
</dbReference>
<keyword evidence="3" id="KW-0732">Signal</keyword>
<dbReference type="SUPFAM" id="SSF56176">
    <property type="entry name" value="FAD-binding/transporter-associated domain-like"/>
    <property type="match status" value="1"/>
</dbReference>
<evidence type="ECO:0000313" key="6">
    <source>
        <dbReference type="Proteomes" id="UP001221757"/>
    </source>
</evidence>
<dbReference type="AlphaFoldDB" id="A0AAD7GR29"/>
<proteinExistence type="inferred from homology"/>
<name>A0AAD7GR29_MYCRO</name>
<dbReference type="GO" id="GO:0016491">
    <property type="term" value="F:oxidoreductase activity"/>
    <property type="evidence" value="ECO:0007669"/>
    <property type="project" value="UniProtKB-KW"/>
</dbReference>